<dbReference type="AlphaFoldDB" id="A0A6N6JKF8"/>
<protein>
    <submittedName>
        <fullName evidence="1">Phosphate ABC transporter substrate-binding protein</fullName>
    </submittedName>
</protein>
<dbReference type="Pfam" id="PF12974">
    <property type="entry name" value="Phosphonate-bd"/>
    <property type="match status" value="1"/>
</dbReference>
<reference evidence="1 2" key="1">
    <citation type="submission" date="2019-12" db="EMBL/GenBank/DDBJ databases">
        <title>Litoreibacter badius sp. nov., a novel bacteriochlorophyll a-containing bacterium in the genus Litoreibacter.</title>
        <authorList>
            <person name="Kanamuro M."/>
            <person name="Takabe Y."/>
            <person name="Mori K."/>
            <person name="Takaichi S."/>
            <person name="Hanada S."/>
        </authorList>
    </citation>
    <scope>NUCLEOTIDE SEQUENCE [LARGE SCALE GENOMIC DNA]</scope>
    <source>
        <strain evidence="1 2">K6</strain>
    </source>
</reference>
<dbReference type="Proteomes" id="UP000436822">
    <property type="component" value="Unassembled WGS sequence"/>
</dbReference>
<dbReference type="RefSeq" id="WP_243144939.1">
    <property type="nucleotide sequence ID" value="NZ_BLJE01000003.1"/>
</dbReference>
<gene>
    <name evidence="1" type="ORF">KIN_29930</name>
</gene>
<organism evidence="1 2">
    <name type="scientific">Litoreibacter roseus</name>
    <dbReference type="NCBI Taxonomy" id="2601869"/>
    <lineage>
        <taxon>Bacteria</taxon>
        <taxon>Pseudomonadati</taxon>
        <taxon>Pseudomonadota</taxon>
        <taxon>Alphaproteobacteria</taxon>
        <taxon>Rhodobacterales</taxon>
        <taxon>Roseobacteraceae</taxon>
        <taxon>Litoreibacter</taxon>
    </lineage>
</organism>
<accession>A0A6N6JKF8</accession>
<dbReference type="SUPFAM" id="SSF53850">
    <property type="entry name" value="Periplasmic binding protein-like II"/>
    <property type="match status" value="1"/>
</dbReference>
<dbReference type="EMBL" id="BLJE01000003">
    <property type="protein sequence ID" value="GFE65919.1"/>
    <property type="molecule type" value="Genomic_DNA"/>
</dbReference>
<evidence type="ECO:0000313" key="2">
    <source>
        <dbReference type="Proteomes" id="UP000436822"/>
    </source>
</evidence>
<keyword evidence="2" id="KW-1185">Reference proteome</keyword>
<dbReference type="PANTHER" id="PTHR35841">
    <property type="entry name" value="PHOSPHONATES-BINDING PERIPLASMIC PROTEIN"/>
    <property type="match status" value="1"/>
</dbReference>
<proteinExistence type="predicted"/>
<evidence type="ECO:0000313" key="1">
    <source>
        <dbReference type="EMBL" id="GFE65919.1"/>
    </source>
</evidence>
<name>A0A6N6JKF8_9RHOB</name>
<sequence>MLQNEGFASFPMYDRPETADAYDRIWRSIRDYLRQNNLIAPDHLTRSGDPWSDWTRSDLILSQTCGYPYRARLAGEVSLVGSPVLAIPDCPEGQYFSVFAVRREDGHLAPKKFAEKILAYNDPMSQSGWAAPQTYATTHGFSFGKHTCTGSHRASAKAVADSHADIAAIDVLTWRLIQRYDPFAAALTVIGQTDPSPALPYITSNTMDASVIRAALDHGFATLSAKDLDILGITGITTIPLDAYLAVPTPPAPA</sequence>
<comment type="caution">
    <text evidence="1">The sequence shown here is derived from an EMBL/GenBank/DDBJ whole genome shotgun (WGS) entry which is preliminary data.</text>
</comment>
<dbReference type="PANTHER" id="PTHR35841:SF1">
    <property type="entry name" value="PHOSPHONATES-BINDING PERIPLASMIC PROTEIN"/>
    <property type="match status" value="1"/>
</dbReference>
<dbReference type="Gene3D" id="3.40.190.10">
    <property type="entry name" value="Periplasmic binding protein-like II"/>
    <property type="match status" value="1"/>
</dbReference>